<dbReference type="AlphaFoldDB" id="A0A814T671"/>
<feature type="non-terminal residue" evidence="2">
    <location>
        <position position="1"/>
    </location>
</feature>
<accession>A0A814T671</accession>
<evidence type="ECO:0000313" key="3">
    <source>
        <dbReference type="Proteomes" id="UP000663879"/>
    </source>
</evidence>
<reference evidence="2" key="1">
    <citation type="submission" date="2021-02" db="EMBL/GenBank/DDBJ databases">
        <authorList>
            <person name="Nowell W R."/>
        </authorList>
    </citation>
    <scope>NUCLEOTIDE SEQUENCE</scope>
    <source>
        <strain evidence="2">Ploen Becks lab</strain>
    </source>
</reference>
<gene>
    <name evidence="2" type="ORF">OXX778_LOCUS23493</name>
</gene>
<dbReference type="EMBL" id="CAJNOC010013098">
    <property type="protein sequence ID" value="CAF1157148.1"/>
    <property type="molecule type" value="Genomic_DNA"/>
</dbReference>
<evidence type="ECO:0000313" key="2">
    <source>
        <dbReference type="EMBL" id="CAF1157148.1"/>
    </source>
</evidence>
<feature type="non-terminal residue" evidence="2">
    <location>
        <position position="189"/>
    </location>
</feature>
<feature type="region of interest" description="Disordered" evidence="1">
    <location>
        <begin position="24"/>
        <end position="99"/>
    </location>
</feature>
<feature type="compositionally biased region" description="Low complexity" evidence="1">
    <location>
        <begin position="54"/>
        <end position="65"/>
    </location>
</feature>
<protein>
    <submittedName>
        <fullName evidence="2">Uncharacterized protein</fullName>
    </submittedName>
</protein>
<sequence length="189" mass="22266">KSKIKQKYEQSLAKGIEKVNRLITERNAEKNDSTSSNSPPSHDILNPKNTVDKNNAFNNQTQNSNYHKGNNQHPNYNYRSRSRSNINSKQTPKFNSNYINHNKKPFNTNYYHTSYNYHSNSSNLSKEKLNNYNSDKSTNKYNSTKRKIYQIRKIQNFNKSPITNKTLRFENNPDFNINKSYDRIFLIGN</sequence>
<comment type="caution">
    <text evidence="2">The sequence shown here is derived from an EMBL/GenBank/DDBJ whole genome shotgun (WGS) entry which is preliminary data.</text>
</comment>
<feature type="compositionally biased region" description="Polar residues" evidence="1">
    <location>
        <begin position="89"/>
        <end position="99"/>
    </location>
</feature>
<organism evidence="2 3">
    <name type="scientific">Brachionus calyciflorus</name>
    <dbReference type="NCBI Taxonomy" id="104777"/>
    <lineage>
        <taxon>Eukaryota</taxon>
        <taxon>Metazoa</taxon>
        <taxon>Spiralia</taxon>
        <taxon>Gnathifera</taxon>
        <taxon>Rotifera</taxon>
        <taxon>Eurotatoria</taxon>
        <taxon>Monogononta</taxon>
        <taxon>Pseudotrocha</taxon>
        <taxon>Ploima</taxon>
        <taxon>Brachionidae</taxon>
        <taxon>Brachionus</taxon>
    </lineage>
</organism>
<proteinExistence type="predicted"/>
<keyword evidence="3" id="KW-1185">Reference proteome</keyword>
<name>A0A814T671_9BILA</name>
<feature type="compositionally biased region" description="Low complexity" evidence="1">
    <location>
        <begin position="75"/>
        <end position="88"/>
    </location>
</feature>
<dbReference type="Proteomes" id="UP000663879">
    <property type="component" value="Unassembled WGS sequence"/>
</dbReference>
<evidence type="ECO:0000256" key="1">
    <source>
        <dbReference type="SAM" id="MobiDB-lite"/>
    </source>
</evidence>